<sequence>MMIHDPALFLRISINVATITTAIAVIAAGIAVGVIAAKLAAQTGNPDPFFETTVVLQSSSSLVFNRIIQPYEFDSYFNTTQTLIDLTGELNEYLSGKFPATFIKAYTYGISLYPQKTTTQIRRRRQNCMCTIGSFSRPDCPRCGTTPIPPHTNQGTYSTTSMTSTTSNFANTASTMRYSTFDTMTTNSEDVSHCNVSMYYDGTAQPALIYINGTLYFNSTQQNKPDPTVIKDALQSFDPVVILIDKCLHASPAASTFNFPLSAIQPLSVVDGNATILYSNDTYSLPLISLTNSVTPPSVTPQLPTTTIITSTIVTITTTVSG</sequence>
<evidence type="ECO:0000256" key="1">
    <source>
        <dbReference type="SAM" id="Phobius"/>
    </source>
</evidence>
<evidence type="ECO:0000313" key="2">
    <source>
        <dbReference type="EMBL" id="CAF1278494.1"/>
    </source>
</evidence>
<proteinExistence type="predicted"/>
<dbReference type="EMBL" id="CAJNOG010000515">
    <property type="protein sequence ID" value="CAF1278494.1"/>
    <property type="molecule type" value="Genomic_DNA"/>
</dbReference>
<accession>A0A815C3B9</accession>
<dbReference type="AlphaFoldDB" id="A0A815C3B9"/>
<gene>
    <name evidence="2" type="ORF">JYZ213_LOCUS31096</name>
</gene>
<protein>
    <submittedName>
        <fullName evidence="2">Uncharacterized protein</fullName>
    </submittedName>
</protein>
<keyword evidence="1" id="KW-1133">Transmembrane helix</keyword>
<name>A0A815C3B9_9BILA</name>
<keyword evidence="1" id="KW-0812">Transmembrane</keyword>
<dbReference type="Proteomes" id="UP000663845">
    <property type="component" value="Unassembled WGS sequence"/>
</dbReference>
<keyword evidence="1" id="KW-0472">Membrane</keyword>
<reference evidence="2" key="1">
    <citation type="submission" date="2021-02" db="EMBL/GenBank/DDBJ databases">
        <authorList>
            <person name="Nowell W R."/>
        </authorList>
    </citation>
    <scope>NUCLEOTIDE SEQUENCE</scope>
</reference>
<comment type="caution">
    <text evidence="2">The sequence shown here is derived from an EMBL/GenBank/DDBJ whole genome shotgun (WGS) entry which is preliminary data.</text>
</comment>
<organism evidence="2 3">
    <name type="scientific">Adineta steineri</name>
    <dbReference type="NCBI Taxonomy" id="433720"/>
    <lineage>
        <taxon>Eukaryota</taxon>
        <taxon>Metazoa</taxon>
        <taxon>Spiralia</taxon>
        <taxon>Gnathifera</taxon>
        <taxon>Rotifera</taxon>
        <taxon>Eurotatoria</taxon>
        <taxon>Bdelloidea</taxon>
        <taxon>Adinetida</taxon>
        <taxon>Adinetidae</taxon>
        <taxon>Adineta</taxon>
    </lineage>
</organism>
<feature type="transmembrane region" description="Helical" evidence="1">
    <location>
        <begin position="12"/>
        <end position="37"/>
    </location>
</feature>
<evidence type="ECO:0000313" key="3">
    <source>
        <dbReference type="Proteomes" id="UP000663845"/>
    </source>
</evidence>